<reference evidence="3" key="1">
    <citation type="journal article" date="2020" name="Genome Biol.">
        <title>Gamete binning: chromosome-level and haplotype-resolved genome assembly enabled by high-throughput single-cell sequencing of gamete genomes.</title>
        <authorList>
            <person name="Campoy J.A."/>
            <person name="Sun H."/>
            <person name="Goel M."/>
            <person name="Jiao W.-B."/>
            <person name="Folz-Donahue K."/>
            <person name="Wang N."/>
            <person name="Rubio M."/>
            <person name="Liu C."/>
            <person name="Kukat C."/>
            <person name="Ruiz D."/>
            <person name="Huettel B."/>
            <person name="Schneeberger K."/>
        </authorList>
    </citation>
    <scope>NUCLEOTIDE SEQUENCE [LARGE SCALE GENOMIC DNA]</scope>
    <source>
        <strain evidence="3">cv. Rojo Pasion</strain>
    </source>
</reference>
<gene>
    <name evidence="2" type="ORF">ORAREDHAP_LOCUS30061</name>
</gene>
<proteinExistence type="predicted"/>
<feature type="compositionally biased region" description="Basic and acidic residues" evidence="1">
    <location>
        <begin position="19"/>
        <end position="32"/>
    </location>
</feature>
<dbReference type="AlphaFoldDB" id="A0A6J5XB85"/>
<dbReference type="Proteomes" id="UP000507245">
    <property type="component" value="Unassembled WGS sequence"/>
</dbReference>
<keyword evidence="3" id="KW-1185">Reference proteome</keyword>
<evidence type="ECO:0000313" key="3">
    <source>
        <dbReference type="Proteomes" id="UP000507245"/>
    </source>
</evidence>
<feature type="region of interest" description="Disordered" evidence="1">
    <location>
        <begin position="1"/>
        <end position="71"/>
    </location>
</feature>
<name>A0A6J5XB85_PRUAR</name>
<protein>
    <submittedName>
        <fullName evidence="2">Uncharacterized protein</fullName>
    </submittedName>
</protein>
<sequence length="71" mass="7592">MARGGGGIAGTAARGRIGQVEERGIKDEVAGKRREKGGWGGWLGLAEEREEKTRGTKQTKMKSRDCSPPPP</sequence>
<organism evidence="2 3">
    <name type="scientific">Prunus armeniaca</name>
    <name type="common">Apricot</name>
    <name type="synonym">Armeniaca vulgaris</name>
    <dbReference type="NCBI Taxonomy" id="36596"/>
    <lineage>
        <taxon>Eukaryota</taxon>
        <taxon>Viridiplantae</taxon>
        <taxon>Streptophyta</taxon>
        <taxon>Embryophyta</taxon>
        <taxon>Tracheophyta</taxon>
        <taxon>Spermatophyta</taxon>
        <taxon>Magnoliopsida</taxon>
        <taxon>eudicotyledons</taxon>
        <taxon>Gunneridae</taxon>
        <taxon>Pentapetalae</taxon>
        <taxon>rosids</taxon>
        <taxon>fabids</taxon>
        <taxon>Rosales</taxon>
        <taxon>Rosaceae</taxon>
        <taxon>Amygdaloideae</taxon>
        <taxon>Amygdaleae</taxon>
        <taxon>Prunus</taxon>
    </lineage>
</organism>
<evidence type="ECO:0000256" key="1">
    <source>
        <dbReference type="SAM" id="MobiDB-lite"/>
    </source>
</evidence>
<dbReference type="EMBL" id="CAEKKB010000004">
    <property type="protein sequence ID" value="CAB4309165.1"/>
    <property type="molecule type" value="Genomic_DNA"/>
</dbReference>
<accession>A0A6J5XB85</accession>
<evidence type="ECO:0000313" key="2">
    <source>
        <dbReference type="EMBL" id="CAB4309165.1"/>
    </source>
</evidence>